<dbReference type="Pfam" id="PF06240">
    <property type="entry name" value="COXG"/>
    <property type="match status" value="1"/>
</dbReference>
<dbReference type="EMBL" id="QKVK01000004">
    <property type="protein sequence ID" value="PZF77031.1"/>
    <property type="molecule type" value="Genomic_DNA"/>
</dbReference>
<dbReference type="AlphaFoldDB" id="A0A2W2ANQ9"/>
<dbReference type="Proteomes" id="UP000248795">
    <property type="component" value="Unassembled WGS sequence"/>
</dbReference>
<gene>
    <name evidence="1" type="ORF">DK847_11340</name>
</gene>
<keyword evidence="2" id="KW-1185">Reference proteome</keyword>
<reference evidence="2" key="1">
    <citation type="submission" date="2018-06" db="EMBL/GenBank/DDBJ databases">
        <title>Aestuariibacter litoralis strain KCTC 52945T.</title>
        <authorList>
            <person name="Li X."/>
            <person name="Salam N."/>
            <person name="Li J.-L."/>
            <person name="Chen Y.-M."/>
            <person name="Yang Z.-W."/>
            <person name="Zhang L.-Y."/>
            <person name="Han M.-X."/>
            <person name="Xiao M."/>
            <person name="Li W.-J."/>
        </authorList>
    </citation>
    <scope>NUCLEOTIDE SEQUENCE [LARGE SCALE GENOMIC DNA]</scope>
    <source>
        <strain evidence="2">KCTC 52945</strain>
    </source>
</reference>
<dbReference type="InterPro" id="IPR023393">
    <property type="entry name" value="START-like_dom_sf"/>
</dbReference>
<dbReference type="CDD" id="cd05018">
    <property type="entry name" value="CoxG"/>
    <property type="match status" value="1"/>
</dbReference>
<dbReference type="InterPro" id="IPR010419">
    <property type="entry name" value="CO_DH_gsu"/>
</dbReference>
<dbReference type="SUPFAM" id="SSF55961">
    <property type="entry name" value="Bet v1-like"/>
    <property type="match status" value="1"/>
</dbReference>
<organism evidence="1 2">
    <name type="scientific">Aestuariivirga litoralis</name>
    <dbReference type="NCBI Taxonomy" id="2650924"/>
    <lineage>
        <taxon>Bacteria</taxon>
        <taxon>Pseudomonadati</taxon>
        <taxon>Pseudomonadota</taxon>
        <taxon>Alphaproteobacteria</taxon>
        <taxon>Hyphomicrobiales</taxon>
        <taxon>Aestuariivirgaceae</taxon>
        <taxon>Aestuariivirga</taxon>
    </lineage>
</organism>
<proteinExistence type="predicted"/>
<dbReference type="Gene3D" id="3.30.530.20">
    <property type="match status" value="1"/>
</dbReference>
<dbReference type="PANTHER" id="PTHR38588">
    <property type="entry name" value="BLL0334 PROTEIN"/>
    <property type="match status" value="1"/>
</dbReference>
<sequence>MKLTDEVIIPVPRIKVWEALNDAELLRQCIPGCEEIVKKSDTEMEAKVTVKLGPVKASFKGAVTLSDLDPPNGYRISGEGKSMMGGAIGGANVRLEDVPEGTKLIYDVDAQVTGKIASLAQRFIEPTAKQLSAQFFESFARLAVNEPG</sequence>
<protein>
    <submittedName>
        <fullName evidence="1">Carbon monoxide dehydrogenase</fullName>
    </submittedName>
</protein>
<dbReference type="PANTHER" id="PTHR38588:SF1">
    <property type="entry name" value="BLL0334 PROTEIN"/>
    <property type="match status" value="1"/>
</dbReference>
<dbReference type="RefSeq" id="WP_111198609.1">
    <property type="nucleotide sequence ID" value="NZ_QKVK01000004.1"/>
</dbReference>
<accession>A0A2W2ANQ9</accession>
<evidence type="ECO:0000313" key="1">
    <source>
        <dbReference type="EMBL" id="PZF77031.1"/>
    </source>
</evidence>
<evidence type="ECO:0000313" key="2">
    <source>
        <dbReference type="Proteomes" id="UP000248795"/>
    </source>
</evidence>
<name>A0A2W2ANQ9_9HYPH</name>
<comment type="caution">
    <text evidence="1">The sequence shown here is derived from an EMBL/GenBank/DDBJ whole genome shotgun (WGS) entry which is preliminary data.</text>
</comment>